<dbReference type="PROSITE" id="PS50011">
    <property type="entry name" value="PROTEIN_KINASE_DOM"/>
    <property type="match status" value="1"/>
</dbReference>
<dbReference type="OMA" id="WITSEIP"/>
<keyword evidence="4" id="KW-0808">Transferase</keyword>
<evidence type="ECO:0000259" key="3">
    <source>
        <dbReference type="PROSITE" id="PS50011"/>
    </source>
</evidence>
<keyword evidence="4" id="KW-0418">Kinase</keyword>
<dbReference type="InterPro" id="IPR000719">
    <property type="entry name" value="Prot_kinase_dom"/>
</dbReference>
<dbReference type="InterPro" id="IPR001245">
    <property type="entry name" value="Ser-Thr/Tyr_kinase_cat_dom"/>
</dbReference>
<proteinExistence type="predicted"/>
<evidence type="ECO:0000256" key="1">
    <source>
        <dbReference type="ARBA" id="ARBA00004236"/>
    </source>
</evidence>
<evidence type="ECO:0000256" key="2">
    <source>
        <dbReference type="ARBA" id="ARBA00022475"/>
    </source>
</evidence>
<evidence type="ECO:0000313" key="5">
    <source>
        <dbReference type="Proteomes" id="UP000215914"/>
    </source>
</evidence>
<sequence>MFIHSFGVVLLEVLCRKPAVFVLKWLQLQDSVKDKRMENSPEFSNRNSYDVSDSNLRNLLDIIDADLRNEISPRSLKAYFGIAQRCLHRIPKQRPDMFEVVRCLESALAASQERITLQSTGSVNEVSFKDLNQATRGFSRDLLVSEGGGRRVFRGWVEKKTLAPLEGVGTAVAVQWITSEIPQIHNEWLVNFFGQLVHPNIISLLGFCNKNEHERLLVYEHINTSLSQFIHGDDHLEPLSWDTRLKVMIGVARGLTHLYTEKGVMCHFLCDDILLDEVGTFLLMALIKPVTEFCFYTIVIKVNQFSLLFLISGF</sequence>
<dbReference type="GO" id="GO:0005524">
    <property type="term" value="F:ATP binding"/>
    <property type="evidence" value="ECO:0007669"/>
    <property type="project" value="InterPro"/>
</dbReference>
<dbReference type="AlphaFoldDB" id="A0A251UU98"/>
<keyword evidence="2" id="KW-0472">Membrane</keyword>
<dbReference type="Pfam" id="PF07714">
    <property type="entry name" value="PK_Tyr_Ser-Thr"/>
    <property type="match status" value="1"/>
</dbReference>
<comment type="subcellular location">
    <subcellularLocation>
        <location evidence="1">Cell membrane</location>
    </subcellularLocation>
</comment>
<protein>
    <submittedName>
        <fullName evidence="4">Putative tyrosine-protein kinase, non-receptor SYK/ZAP-70</fullName>
    </submittedName>
</protein>
<dbReference type="InParanoid" id="A0A251UU98"/>
<reference evidence="5" key="1">
    <citation type="journal article" date="2017" name="Nature">
        <title>The sunflower genome provides insights into oil metabolism, flowering and Asterid evolution.</title>
        <authorList>
            <person name="Badouin H."/>
            <person name="Gouzy J."/>
            <person name="Grassa C.J."/>
            <person name="Murat F."/>
            <person name="Staton S.E."/>
            <person name="Cottret L."/>
            <person name="Lelandais-Briere C."/>
            <person name="Owens G.L."/>
            <person name="Carrere S."/>
            <person name="Mayjonade B."/>
            <person name="Legrand L."/>
            <person name="Gill N."/>
            <person name="Kane N.C."/>
            <person name="Bowers J.E."/>
            <person name="Hubner S."/>
            <person name="Bellec A."/>
            <person name="Berard A."/>
            <person name="Berges H."/>
            <person name="Blanchet N."/>
            <person name="Boniface M.C."/>
            <person name="Brunel D."/>
            <person name="Catrice O."/>
            <person name="Chaidir N."/>
            <person name="Claudel C."/>
            <person name="Donnadieu C."/>
            <person name="Faraut T."/>
            <person name="Fievet G."/>
            <person name="Helmstetter N."/>
            <person name="King M."/>
            <person name="Knapp S.J."/>
            <person name="Lai Z."/>
            <person name="Le Paslier M.C."/>
            <person name="Lippi Y."/>
            <person name="Lorenzon L."/>
            <person name="Mandel J.R."/>
            <person name="Marage G."/>
            <person name="Marchand G."/>
            <person name="Marquand E."/>
            <person name="Bret-Mestries E."/>
            <person name="Morien E."/>
            <person name="Nambeesan S."/>
            <person name="Nguyen T."/>
            <person name="Pegot-Espagnet P."/>
            <person name="Pouilly N."/>
            <person name="Raftis F."/>
            <person name="Sallet E."/>
            <person name="Schiex T."/>
            <person name="Thomas J."/>
            <person name="Vandecasteele C."/>
            <person name="Vares D."/>
            <person name="Vear F."/>
            <person name="Vautrin S."/>
            <person name="Crespi M."/>
            <person name="Mangin B."/>
            <person name="Burke J.M."/>
            <person name="Salse J."/>
            <person name="Munos S."/>
            <person name="Vincourt P."/>
            <person name="Rieseberg L.H."/>
            <person name="Langlade N.B."/>
        </authorList>
    </citation>
    <scope>NUCLEOTIDE SEQUENCE [LARGE SCALE GENOMIC DNA]</scope>
    <source>
        <strain evidence="5">cv. SF193</strain>
    </source>
</reference>
<name>A0A251UU98_HELAN</name>
<dbReference type="Proteomes" id="UP000215914">
    <property type="component" value="Chromosome 4"/>
</dbReference>
<dbReference type="Gene3D" id="1.10.510.10">
    <property type="entry name" value="Transferase(Phosphotransferase) domain 1"/>
    <property type="match status" value="2"/>
</dbReference>
<keyword evidence="2" id="KW-1003">Cell membrane</keyword>
<dbReference type="Gene3D" id="3.30.200.20">
    <property type="entry name" value="Phosphorylase Kinase, domain 1"/>
    <property type="match status" value="1"/>
</dbReference>
<dbReference type="GO" id="GO:0005886">
    <property type="term" value="C:plasma membrane"/>
    <property type="evidence" value="ECO:0007669"/>
    <property type="project" value="UniProtKB-SubCell"/>
</dbReference>
<organism evidence="4 5">
    <name type="scientific">Helianthus annuus</name>
    <name type="common">Common sunflower</name>
    <dbReference type="NCBI Taxonomy" id="4232"/>
    <lineage>
        <taxon>Eukaryota</taxon>
        <taxon>Viridiplantae</taxon>
        <taxon>Streptophyta</taxon>
        <taxon>Embryophyta</taxon>
        <taxon>Tracheophyta</taxon>
        <taxon>Spermatophyta</taxon>
        <taxon>Magnoliopsida</taxon>
        <taxon>eudicotyledons</taxon>
        <taxon>Gunneridae</taxon>
        <taxon>Pentapetalae</taxon>
        <taxon>asterids</taxon>
        <taxon>campanulids</taxon>
        <taxon>Asterales</taxon>
        <taxon>Asteraceae</taxon>
        <taxon>Asteroideae</taxon>
        <taxon>Heliantheae alliance</taxon>
        <taxon>Heliantheae</taxon>
        <taxon>Helianthus</taxon>
    </lineage>
</organism>
<gene>
    <name evidence="4" type="ORF">HannXRQ_Chr04g0094361</name>
</gene>
<keyword evidence="5" id="KW-1185">Reference proteome</keyword>
<evidence type="ECO:0000313" key="4">
    <source>
        <dbReference type="EMBL" id="OTG26918.1"/>
    </source>
</evidence>
<dbReference type="InterPro" id="IPR050823">
    <property type="entry name" value="Plant_Ser_Thr_Prot_Kinase"/>
</dbReference>
<dbReference type="EMBL" id="CM007893">
    <property type="protein sequence ID" value="OTG26918.1"/>
    <property type="molecule type" value="Genomic_DNA"/>
</dbReference>
<accession>A0A251UU98</accession>
<keyword evidence="4" id="KW-0675">Receptor</keyword>
<dbReference type="SUPFAM" id="SSF56112">
    <property type="entry name" value="Protein kinase-like (PK-like)"/>
    <property type="match status" value="2"/>
</dbReference>
<feature type="domain" description="Protein kinase" evidence="3">
    <location>
        <begin position="138"/>
        <end position="314"/>
    </location>
</feature>
<dbReference type="PANTHER" id="PTHR45621">
    <property type="entry name" value="OS01G0588500 PROTEIN-RELATED"/>
    <property type="match status" value="1"/>
</dbReference>
<dbReference type="GO" id="GO:0004672">
    <property type="term" value="F:protein kinase activity"/>
    <property type="evidence" value="ECO:0007669"/>
    <property type="project" value="InterPro"/>
</dbReference>
<dbReference type="InterPro" id="IPR011009">
    <property type="entry name" value="Kinase-like_dom_sf"/>
</dbReference>